<dbReference type="InterPro" id="IPR000488">
    <property type="entry name" value="Death_dom"/>
</dbReference>
<feature type="compositionally biased region" description="Polar residues" evidence="1">
    <location>
        <begin position="415"/>
        <end position="426"/>
    </location>
</feature>
<dbReference type="PROSITE" id="PS50017">
    <property type="entry name" value="DEATH_DOMAIN"/>
    <property type="match status" value="1"/>
</dbReference>
<dbReference type="Proteomes" id="UP000515150">
    <property type="component" value="Chromosome 17"/>
</dbReference>
<dbReference type="GO" id="GO:0071345">
    <property type="term" value="P:cellular response to cytokine stimulus"/>
    <property type="evidence" value="ECO:0007669"/>
    <property type="project" value="UniProtKB-ARBA"/>
</dbReference>
<name>A0A6P7L2B7_BETSP</name>
<dbReference type="SUPFAM" id="SSF56112">
    <property type="entry name" value="Protein kinase-like (PK-like)"/>
    <property type="match status" value="1"/>
</dbReference>
<dbReference type="Pfam" id="PF07714">
    <property type="entry name" value="PK_Tyr_Ser-Thr"/>
    <property type="match status" value="1"/>
</dbReference>
<evidence type="ECO:0000313" key="6">
    <source>
        <dbReference type="RefSeq" id="XP_040924161.1"/>
    </source>
</evidence>
<keyword evidence="5 6" id="KW-0675">Receptor</keyword>
<reference evidence="5 6" key="1">
    <citation type="submission" date="2025-04" db="UniProtKB">
        <authorList>
            <consortium name="RefSeq"/>
        </authorList>
    </citation>
    <scope>IDENTIFICATION</scope>
</reference>
<dbReference type="InterPro" id="IPR000719">
    <property type="entry name" value="Prot_kinase_dom"/>
</dbReference>
<feature type="compositionally biased region" description="Low complexity" evidence="1">
    <location>
        <begin position="511"/>
        <end position="522"/>
    </location>
</feature>
<dbReference type="KEGG" id="bspl:114845086"/>
<feature type="region of interest" description="Disordered" evidence="1">
    <location>
        <begin position="349"/>
        <end position="368"/>
    </location>
</feature>
<gene>
    <name evidence="5 6" type="primary">ripk1l</name>
</gene>
<dbReference type="SMART" id="SM00005">
    <property type="entry name" value="DEATH"/>
    <property type="match status" value="1"/>
</dbReference>
<dbReference type="InterPro" id="IPR011009">
    <property type="entry name" value="Kinase-like_dom_sf"/>
</dbReference>
<dbReference type="PANTHER" id="PTHR44329:SF6">
    <property type="entry name" value="RECEPTOR-INTERACTING SERINE_THREONINE-PROTEIN KINASE 1"/>
    <property type="match status" value="1"/>
</dbReference>
<dbReference type="InterPro" id="IPR011029">
    <property type="entry name" value="DEATH-like_dom_sf"/>
</dbReference>
<dbReference type="GeneID" id="114845086"/>
<evidence type="ECO:0000313" key="4">
    <source>
        <dbReference type="Proteomes" id="UP000515150"/>
    </source>
</evidence>
<dbReference type="FunFam" id="1.10.510.10:FF:000472">
    <property type="entry name" value="Receptor interacting serine/threonine kinase 1"/>
    <property type="match status" value="1"/>
</dbReference>
<dbReference type="GO" id="GO:0031349">
    <property type="term" value="P:positive regulation of defense response"/>
    <property type="evidence" value="ECO:0007669"/>
    <property type="project" value="UniProtKB-ARBA"/>
</dbReference>
<organism evidence="4 5">
    <name type="scientific">Betta splendens</name>
    <name type="common">Siamese fighting fish</name>
    <dbReference type="NCBI Taxonomy" id="158456"/>
    <lineage>
        <taxon>Eukaryota</taxon>
        <taxon>Metazoa</taxon>
        <taxon>Chordata</taxon>
        <taxon>Craniata</taxon>
        <taxon>Vertebrata</taxon>
        <taxon>Euteleostomi</taxon>
        <taxon>Actinopterygii</taxon>
        <taxon>Neopterygii</taxon>
        <taxon>Teleostei</taxon>
        <taxon>Neoteleostei</taxon>
        <taxon>Acanthomorphata</taxon>
        <taxon>Anabantaria</taxon>
        <taxon>Anabantiformes</taxon>
        <taxon>Anabantoidei</taxon>
        <taxon>Osphronemidae</taxon>
        <taxon>Betta</taxon>
    </lineage>
</organism>
<dbReference type="InterPro" id="IPR001245">
    <property type="entry name" value="Ser-Thr/Tyr_kinase_cat_dom"/>
</dbReference>
<dbReference type="Gene3D" id="1.10.510.10">
    <property type="entry name" value="Transferase(Phosphotransferase) domain 1"/>
    <property type="match status" value="1"/>
</dbReference>
<dbReference type="GO" id="GO:0009893">
    <property type="term" value="P:positive regulation of metabolic process"/>
    <property type="evidence" value="ECO:0007669"/>
    <property type="project" value="UniProtKB-ARBA"/>
</dbReference>
<evidence type="ECO:0000256" key="1">
    <source>
        <dbReference type="SAM" id="MobiDB-lite"/>
    </source>
</evidence>
<keyword evidence="5 6" id="KW-0808">Transferase</keyword>
<feature type="region of interest" description="Disordered" evidence="1">
    <location>
        <begin position="405"/>
        <end position="433"/>
    </location>
</feature>
<dbReference type="PROSITE" id="PS00108">
    <property type="entry name" value="PROTEIN_KINASE_ST"/>
    <property type="match status" value="1"/>
</dbReference>
<dbReference type="RefSeq" id="XP_040924161.1">
    <property type="nucleotide sequence ID" value="XM_041068227.2"/>
</dbReference>
<dbReference type="PROSITE" id="PS50011">
    <property type="entry name" value="PROTEIN_KINASE_DOM"/>
    <property type="match status" value="1"/>
</dbReference>
<dbReference type="AlphaFoldDB" id="A0A6P7L2B7"/>
<dbReference type="SMART" id="SM00220">
    <property type="entry name" value="S_TKc"/>
    <property type="match status" value="1"/>
</dbReference>
<dbReference type="Pfam" id="PF12721">
    <property type="entry name" value="RHIM"/>
    <property type="match status" value="1"/>
</dbReference>
<dbReference type="InterPro" id="IPR051681">
    <property type="entry name" value="Ser/Thr_Kinases-Pseudokinases"/>
</dbReference>
<dbReference type="GeneTree" id="ENSGT00940000159347"/>
<evidence type="ECO:0000259" key="3">
    <source>
        <dbReference type="PROSITE" id="PS50017"/>
    </source>
</evidence>
<keyword evidence="4" id="KW-1185">Reference proteome</keyword>
<dbReference type="PANTHER" id="PTHR44329">
    <property type="entry name" value="SERINE/THREONINE-PROTEIN KINASE TNNI3K-RELATED"/>
    <property type="match status" value="1"/>
</dbReference>
<feature type="region of interest" description="Disordered" evidence="1">
    <location>
        <begin position="509"/>
        <end position="546"/>
    </location>
</feature>
<feature type="domain" description="Protein kinase" evidence="2">
    <location>
        <begin position="11"/>
        <end position="278"/>
    </location>
</feature>
<evidence type="ECO:0000259" key="2">
    <source>
        <dbReference type="PROSITE" id="PS50011"/>
    </source>
</evidence>
<protein>
    <submittedName>
        <fullName evidence="5 6">Receptor-interacting serine/threonine-protein kinase 1 isoform X1</fullName>
    </submittedName>
</protein>
<sequence>MAAFHMRSEDLIKKEPLDGGGFGDVYLCYHATLGQVVLKTVYTGSVCTENCKRSLLEEGNMMASLNHERIVKLLGVIMEDRGCSLVMELIPRGNLLVMLQTVSVPISIKGRIILEILEGMVYLTEKCILHKDIKPENILVDRDFHIKIADLGLAAYKTWSKLTKEESRRKSRMRASSGGRGAGTLSYMAPEHLESVNTPSTEKSDVYSFAIVVWVILTGEEPYANARSEDQISHCVRQGDRPMPIPTDAPEDIIDLMKRCWAQHPQQRPKFRESHTLFLSFYTEKLEPNVESDLINLQELYEGPSELVQKMSSLSMTHESVSVDGPAPLVSSNSSSVPIEASIDDLHDFQEPPRGLHGVQEPPRGLHGVQELPRGLRGVQEPPRGLHGAQELPRGLHGVQELSKGLHAAQEQRPVDTTSNSIQSDALSPEPSPLDEKLLRELYYHKYGSYNCKYQTNLAHGFQHSSSNPHSSVQSWNDMEPVQVTSEAECPYRPTAGLYESMNTSFPFQSPLPGSASSPSLSQFNQQHPHSHLDRQQSYPAYPVTDTSAPEFTPGRLFSSMNSISQQDPGCLYIQNASGIQIGSNNTMKIKSFDGAQNIKHHRSDKTQIKERIQKYEDCPVTGLHLDLLKDNIGQDWKQYARALGLTTVEIDTIEYNNCKDGLSEIIFQMLELWKMKEGSVGCTIGKLCTPLVTIVKESVLRKILDTCESSFPIG</sequence>
<dbReference type="GO" id="GO:0043123">
    <property type="term" value="P:positive regulation of canonical NF-kappaB signal transduction"/>
    <property type="evidence" value="ECO:0007669"/>
    <property type="project" value="UniProtKB-ARBA"/>
</dbReference>
<dbReference type="GO" id="GO:0005524">
    <property type="term" value="F:ATP binding"/>
    <property type="evidence" value="ECO:0007669"/>
    <property type="project" value="InterPro"/>
</dbReference>
<dbReference type="RefSeq" id="XP_028988742.1">
    <property type="nucleotide sequence ID" value="XM_029132909.3"/>
</dbReference>
<accession>A0A6P7L2B7</accession>
<dbReference type="InterPro" id="IPR008271">
    <property type="entry name" value="Ser/Thr_kinase_AS"/>
</dbReference>
<dbReference type="SUPFAM" id="SSF47986">
    <property type="entry name" value="DEATH domain"/>
    <property type="match status" value="1"/>
</dbReference>
<feature type="domain" description="Death" evidence="3">
    <location>
        <begin position="622"/>
        <end position="708"/>
    </location>
</feature>
<keyword evidence="5 6" id="KW-0418">Kinase</keyword>
<dbReference type="Pfam" id="PF00531">
    <property type="entry name" value="Death"/>
    <property type="match status" value="1"/>
</dbReference>
<proteinExistence type="predicted"/>
<dbReference type="Gene3D" id="1.10.533.10">
    <property type="entry name" value="Death Domain, Fas"/>
    <property type="match status" value="1"/>
</dbReference>
<dbReference type="OrthoDB" id="535509at2759"/>
<dbReference type="CTD" id="567460"/>
<dbReference type="InterPro" id="IPR025735">
    <property type="entry name" value="RHIM"/>
</dbReference>
<evidence type="ECO:0000313" key="5">
    <source>
        <dbReference type="RefSeq" id="XP_028988742.1"/>
    </source>
</evidence>
<dbReference type="GO" id="GO:0004706">
    <property type="term" value="F:JUN kinase kinase kinase activity"/>
    <property type="evidence" value="ECO:0007669"/>
    <property type="project" value="TreeGrafter"/>
</dbReference>